<feature type="region of interest" description="Disordered" evidence="1">
    <location>
        <begin position="1"/>
        <end position="48"/>
    </location>
</feature>
<evidence type="ECO:0000256" key="1">
    <source>
        <dbReference type="SAM" id="MobiDB-lite"/>
    </source>
</evidence>
<keyword evidence="3" id="KW-1185">Reference proteome</keyword>
<dbReference type="AlphaFoldDB" id="A0AAN6SMU5"/>
<evidence type="ECO:0000313" key="2">
    <source>
        <dbReference type="EMBL" id="KAK4034211.1"/>
    </source>
</evidence>
<feature type="compositionally biased region" description="Low complexity" evidence="1">
    <location>
        <begin position="27"/>
        <end position="40"/>
    </location>
</feature>
<organism evidence="2 3">
    <name type="scientific">Parachaetomium inaequale</name>
    <dbReference type="NCBI Taxonomy" id="2588326"/>
    <lineage>
        <taxon>Eukaryota</taxon>
        <taxon>Fungi</taxon>
        <taxon>Dikarya</taxon>
        <taxon>Ascomycota</taxon>
        <taxon>Pezizomycotina</taxon>
        <taxon>Sordariomycetes</taxon>
        <taxon>Sordariomycetidae</taxon>
        <taxon>Sordariales</taxon>
        <taxon>Chaetomiaceae</taxon>
        <taxon>Parachaetomium</taxon>
    </lineage>
</organism>
<accession>A0AAN6SMU5</accession>
<dbReference type="Proteomes" id="UP001303115">
    <property type="component" value="Unassembled WGS sequence"/>
</dbReference>
<name>A0AAN6SMU5_9PEZI</name>
<sequence>MPLQTETPATSNMLPEETPFPIQHSRSSSTESASTDYDAATADKDAKFPDIVRRDMEFFMARLSRTTSNDSTASTTSTMSR</sequence>
<dbReference type="EMBL" id="MU854489">
    <property type="protein sequence ID" value="KAK4034211.1"/>
    <property type="molecule type" value="Genomic_DNA"/>
</dbReference>
<protein>
    <submittedName>
        <fullName evidence="2">Uncharacterized protein</fullName>
    </submittedName>
</protein>
<gene>
    <name evidence="2" type="ORF">C8A01DRAFT_39305</name>
</gene>
<evidence type="ECO:0000313" key="3">
    <source>
        <dbReference type="Proteomes" id="UP001303115"/>
    </source>
</evidence>
<reference evidence="3" key="1">
    <citation type="journal article" date="2023" name="Mol. Phylogenet. Evol.">
        <title>Genome-scale phylogeny and comparative genomics of the fungal order Sordariales.</title>
        <authorList>
            <person name="Hensen N."/>
            <person name="Bonometti L."/>
            <person name="Westerberg I."/>
            <person name="Brannstrom I.O."/>
            <person name="Guillou S."/>
            <person name="Cros-Aarteil S."/>
            <person name="Calhoun S."/>
            <person name="Haridas S."/>
            <person name="Kuo A."/>
            <person name="Mondo S."/>
            <person name="Pangilinan J."/>
            <person name="Riley R."/>
            <person name="LaButti K."/>
            <person name="Andreopoulos B."/>
            <person name="Lipzen A."/>
            <person name="Chen C."/>
            <person name="Yan M."/>
            <person name="Daum C."/>
            <person name="Ng V."/>
            <person name="Clum A."/>
            <person name="Steindorff A."/>
            <person name="Ohm R.A."/>
            <person name="Martin F."/>
            <person name="Silar P."/>
            <person name="Natvig D.O."/>
            <person name="Lalanne C."/>
            <person name="Gautier V."/>
            <person name="Ament-Velasquez S.L."/>
            <person name="Kruys A."/>
            <person name="Hutchinson M.I."/>
            <person name="Powell A.J."/>
            <person name="Barry K."/>
            <person name="Miller A.N."/>
            <person name="Grigoriev I.V."/>
            <person name="Debuchy R."/>
            <person name="Gladieux P."/>
            <person name="Hiltunen Thoren M."/>
            <person name="Johannesson H."/>
        </authorList>
    </citation>
    <scope>NUCLEOTIDE SEQUENCE [LARGE SCALE GENOMIC DNA]</scope>
    <source>
        <strain evidence="3">CBS 284.82</strain>
    </source>
</reference>
<comment type="caution">
    <text evidence="2">The sequence shown here is derived from an EMBL/GenBank/DDBJ whole genome shotgun (WGS) entry which is preliminary data.</text>
</comment>
<feature type="compositionally biased region" description="Polar residues" evidence="1">
    <location>
        <begin position="1"/>
        <end position="13"/>
    </location>
</feature>
<proteinExistence type="predicted"/>